<proteinExistence type="predicted"/>
<protein>
    <submittedName>
        <fullName evidence="1">Uncharacterized protein</fullName>
    </submittedName>
</protein>
<dbReference type="Proteomes" id="UP000785679">
    <property type="component" value="Unassembled WGS sequence"/>
</dbReference>
<comment type="caution">
    <text evidence="1">The sequence shown here is derived from an EMBL/GenBank/DDBJ whole genome shotgun (WGS) entry which is preliminary data.</text>
</comment>
<gene>
    <name evidence="1" type="ORF">FGO68_gene2485</name>
</gene>
<accession>A0A8J8NGB4</accession>
<keyword evidence="2" id="KW-1185">Reference proteome</keyword>
<name>A0A8J8NGB4_HALGN</name>
<sequence>MKGTIWSLSMDPNSCQVNKERIKQIVRDRQGGHQQSYSQQRGNNQLLVINNTLLIHMIIQTRSLSCVQQQQLDFIEDFRFLDYW</sequence>
<evidence type="ECO:0000313" key="2">
    <source>
        <dbReference type="Proteomes" id="UP000785679"/>
    </source>
</evidence>
<reference evidence="1" key="1">
    <citation type="submission" date="2019-06" db="EMBL/GenBank/DDBJ databases">
        <authorList>
            <person name="Zheng W."/>
        </authorList>
    </citation>
    <scope>NUCLEOTIDE SEQUENCE</scope>
    <source>
        <strain evidence="1">QDHG01</strain>
    </source>
</reference>
<dbReference type="EMBL" id="RRYP01016807">
    <property type="protein sequence ID" value="TNV74596.1"/>
    <property type="molecule type" value="Genomic_DNA"/>
</dbReference>
<evidence type="ECO:0000313" key="1">
    <source>
        <dbReference type="EMBL" id="TNV74596.1"/>
    </source>
</evidence>
<organism evidence="1 2">
    <name type="scientific">Halteria grandinella</name>
    <dbReference type="NCBI Taxonomy" id="5974"/>
    <lineage>
        <taxon>Eukaryota</taxon>
        <taxon>Sar</taxon>
        <taxon>Alveolata</taxon>
        <taxon>Ciliophora</taxon>
        <taxon>Intramacronucleata</taxon>
        <taxon>Spirotrichea</taxon>
        <taxon>Stichotrichia</taxon>
        <taxon>Sporadotrichida</taxon>
        <taxon>Halteriidae</taxon>
        <taxon>Halteria</taxon>
    </lineage>
</organism>
<dbReference type="AlphaFoldDB" id="A0A8J8NGB4"/>